<reference evidence="10 11" key="1">
    <citation type="submission" date="2024-04" db="EMBL/GenBank/DDBJ databases">
        <title>Genome sequencing and metabolic network reconstruction of aminoacids and betaine degradation by Anoxynatronum sibiricum.</title>
        <authorList>
            <person name="Detkova E.N."/>
            <person name="Boltjanskaja Y.V."/>
            <person name="Mardanov A.V."/>
            <person name="Kevbrin V."/>
        </authorList>
    </citation>
    <scope>NUCLEOTIDE SEQUENCE [LARGE SCALE GENOMIC DNA]</scope>
    <source>
        <strain evidence="10 11">Z-7981</strain>
    </source>
</reference>
<evidence type="ECO:0000256" key="7">
    <source>
        <dbReference type="ARBA" id="ARBA00022954"/>
    </source>
</evidence>
<evidence type="ECO:0000256" key="2">
    <source>
        <dbReference type="ARBA" id="ARBA00005082"/>
    </source>
</evidence>
<comment type="subcellular location">
    <subcellularLocation>
        <location evidence="1">Cytoplasm</location>
    </subcellularLocation>
</comment>
<keyword evidence="7" id="KW-0290">Folate-binding</keyword>
<dbReference type="InterPro" id="IPR037064">
    <property type="entry name" value="Formiminotransferase_N_sf"/>
</dbReference>
<dbReference type="SMART" id="SM01222">
    <property type="entry name" value="FTCD_N"/>
    <property type="match status" value="1"/>
</dbReference>
<gene>
    <name evidence="10" type="primary">ftcD</name>
    <name evidence="10" type="ORF">AAIG11_00720</name>
</gene>
<keyword evidence="11" id="KW-1185">Reference proteome</keyword>
<dbReference type="InterPro" id="IPR022384">
    <property type="entry name" value="FormiminoTrfase_cat_dom_sf"/>
</dbReference>
<feature type="domain" description="Formiminotransferase C-terminal subdomain" evidence="8">
    <location>
        <begin position="180"/>
        <end position="294"/>
    </location>
</feature>
<dbReference type="Pfam" id="PF02971">
    <property type="entry name" value="FTCD"/>
    <property type="match status" value="1"/>
</dbReference>
<dbReference type="EMBL" id="JBCITM010000001">
    <property type="protein sequence ID" value="MEN1758981.1"/>
    <property type="molecule type" value="Genomic_DNA"/>
</dbReference>
<dbReference type="InterPro" id="IPR051623">
    <property type="entry name" value="FTCD"/>
</dbReference>
<dbReference type="Gene3D" id="3.30.990.10">
    <property type="entry name" value="Formiminotransferase, N-terminal subdomain"/>
    <property type="match status" value="1"/>
</dbReference>
<dbReference type="Pfam" id="PF07837">
    <property type="entry name" value="FTCD_N"/>
    <property type="match status" value="1"/>
</dbReference>
<evidence type="ECO:0000313" key="10">
    <source>
        <dbReference type="EMBL" id="MEN1758981.1"/>
    </source>
</evidence>
<evidence type="ECO:0000256" key="5">
    <source>
        <dbReference type="ARBA" id="ARBA00022679"/>
    </source>
</evidence>
<dbReference type="InterPro" id="IPR012886">
    <property type="entry name" value="Formiminotransferase_N"/>
</dbReference>
<evidence type="ECO:0000313" key="11">
    <source>
        <dbReference type="Proteomes" id="UP001407405"/>
    </source>
</evidence>
<keyword evidence="6" id="KW-0369">Histidine metabolism</keyword>
<sequence>MKQIVQCIPNFSEGRDLDKIEKIVSPFRGKEGVKLLDYSCDEDHNRMVVTVVGEPEPLKKAVLEAVGVAVELIDMSRHEGQHPRMGAVDVIPFVPIRNVTMEEAVAMAKDVAAAAWEIYQLPIFLYEKAASAPHRENLAAVRKGQFEGMAEKIKDSQWHPDFGNQLHPTAGITAVGARMPLVAFNVNLDCNNLDFANQIAKNVRHLSGGLRYCKGIGIELKERGIVQVSMNMTDYSKTALYRVFELIRIEARRYGVNVVGSEIIGLLPMEALIDTAVYYLGVENFSMDQVLEKRIME</sequence>
<dbReference type="Proteomes" id="UP001407405">
    <property type="component" value="Unassembled WGS sequence"/>
</dbReference>
<dbReference type="NCBIfam" id="TIGR02024">
    <property type="entry name" value="FtcD"/>
    <property type="match status" value="1"/>
</dbReference>
<dbReference type="InterPro" id="IPR013802">
    <property type="entry name" value="Formiminotransferase_C"/>
</dbReference>
<evidence type="ECO:0000256" key="4">
    <source>
        <dbReference type="ARBA" id="ARBA00022490"/>
    </source>
</evidence>
<protein>
    <recommendedName>
        <fullName evidence="3">glutamate formimidoyltransferase</fullName>
        <ecNumber evidence="3">2.1.2.5</ecNumber>
    </recommendedName>
</protein>
<proteinExistence type="predicted"/>
<dbReference type="SMART" id="SM01221">
    <property type="entry name" value="FTCD"/>
    <property type="match status" value="1"/>
</dbReference>
<evidence type="ECO:0000256" key="3">
    <source>
        <dbReference type="ARBA" id="ARBA00012252"/>
    </source>
</evidence>
<name>A0ABU9VRB0_9CLOT</name>
<dbReference type="InterPro" id="IPR004227">
    <property type="entry name" value="Formiminotransferase_cat"/>
</dbReference>
<dbReference type="InterPro" id="IPR037070">
    <property type="entry name" value="Formiminotransferase_C_sf"/>
</dbReference>
<evidence type="ECO:0000256" key="6">
    <source>
        <dbReference type="ARBA" id="ARBA00022808"/>
    </source>
</evidence>
<dbReference type="RefSeq" id="WP_343184365.1">
    <property type="nucleotide sequence ID" value="NZ_JBCITM010000001.1"/>
</dbReference>
<feature type="domain" description="Formiminotransferase N-terminal subdomain" evidence="9">
    <location>
        <begin position="3"/>
        <end position="179"/>
    </location>
</feature>
<keyword evidence="4" id="KW-0963">Cytoplasm</keyword>
<evidence type="ECO:0000259" key="9">
    <source>
        <dbReference type="SMART" id="SM01222"/>
    </source>
</evidence>
<dbReference type="EC" id="2.1.2.5" evidence="3"/>
<comment type="pathway">
    <text evidence="2">Amino-acid degradation; L-histidine degradation into L-glutamate; L-glutamate from N-formimidoyl-L-glutamate (transferase route): step 1/1.</text>
</comment>
<evidence type="ECO:0000259" key="8">
    <source>
        <dbReference type="SMART" id="SM01221"/>
    </source>
</evidence>
<dbReference type="PANTHER" id="PTHR12234">
    <property type="entry name" value="FORMIMINOTRANSFERASE-CYCLODEAMINASE"/>
    <property type="match status" value="1"/>
</dbReference>
<dbReference type="PANTHER" id="PTHR12234:SF8">
    <property type="entry name" value="FORMIMINOTRANSFERASE-CYCLODEAMINASE"/>
    <property type="match status" value="1"/>
</dbReference>
<dbReference type="GO" id="GO:0030409">
    <property type="term" value="F:glutamate formimidoyltransferase activity"/>
    <property type="evidence" value="ECO:0007669"/>
    <property type="project" value="UniProtKB-EC"/>
</dbReference>
<dbReference type="SUPFAM" id="SSF55116">
    <property type="entry name" value="Formiminotransferase domain of formiminotransferase-cyclodeaminase"/>
    <property type="match status" value="2"/>
</dbReference>
<comment type="caution">
    <text evidence="10">The sequence shown here is derived from an EMBL/GenBank/DDBJ whole genome shotgun (WGS) entry which is preliminary data.</text>
</comment>
<accession>A0ABU9VRB0</accession>
<keyword evidence="5 10" id="KW-0808">Transferase</keyword>
<dbReference type="Gene3D" id="3.30.70.670">
    <property type="entry name" value="Formiminotransferase, C-terminal subdomain"/>
    <property type="match status" value="1"/>
</dbReference>
<organism evidence="10 11">
    <name type="scientific">Anoxynatronum sibiricum</name>
    <dbReference type="NCBI Taxonomy" id="210623"/>
    <lineage>
        <taxon>Bacteria</taxon>
        <taxon>Bacillati</taxon>
        <taxon>Bacillota</taxon>
        <taxon>Clostridia</taxon>
        <taxon>Eubacteriales</taxon>
        <taxon>Clostridiaceae</taxon>
        <taxon>Anoxynatronum</taxon>
    </lineage>
</organism>
<evidence type="ECO:0000256" key="1">
    <source>
        <dbReference type="ARBA" id="ARBA00004496"/>
    </source>
</evidence>